<gene>
    <name evidence="2" type="ORF">SK128_003338</name>
</gene>
<feature type="non-terminal residue" evidence="2">
    <location>
        <position position="74"/>
    </location>
</feature>
<evidence type="ECO:0000313" key="3">
    <source>
        <dbReference type="Proteomes" id="UP001381693"/>
    </source>
</evidence>
<protein>
    <submittedName>
        <fullName evidence="2">Uncharacterized protein</fullName>
    </submittedName>
</protein>
<feature type="region of interest" description="Disordered" evidence="1">
    <location>
        <begin position="1"/>
        <end position="74"/>
    </location>
</feature>
<dbReference type="EMBL" id="JAXCGZ010003863">
    <property type="protein sequence ID" value="KAK7082886.1"/>
    <property type="molecule type" value="Genomic_DNA"/>
</dbReference>
<feature type="compositionally biased region" description="Polar residues" evidence="1">
    <location>
        <begin position="1"/>
        <end position="12"/>
    </location>
</feature>
<reference evidence="2 3" key="1">
    <citation type="submission" date="2023-11" db="EMBL/GenBank/DDBJ databases">
        <title>Halocaridina rubra genome assembly.</title>
        <authorList>
            <person name="Smith C."/>
        </authorList>
    </citation>
    <scope>NUCLEOTIDE SEQUENCE [LARGE SCALE GENOMIC DNA]</scope>
    <source>
        <strain evidence="2">EP-1</strain>
        <tissue evidence="2">Whole</tissue>
    </source>
</reference>
<sequence length="74" mass="8310">MAIPQSSTSTSICLYVDDPSNRSSEGSRMEVNASKKYHESPRDLLDNALTEKNPQPIGPEDIWNDGPYPHRSDY</sequence>
<evidence type="ECO:0000313" key="2">
    <source>
        <dbReference type="EMBL" id="KAK7082886.1"/>
    </source>
</evidence>
<evidence type="ECO:0000256" key="1">
    <source>
        <dbReference type="SAM" id="MobiDB-lite"/>
    </source>
</evidence>
<feature type="compositionally biased region" description="Basic and acidic residues" evidence="1">
    <location>
        <begin position="36"/>
        <end position="45"/>
    </location>
</feature>
<name>A0AAN8XHB4_HALRR</name>
<dbReference type="Proteomes" id="UP001381693">
    <property type="component" value="Unassembled WGS sequence"/>
</dbReference>
<organism evidence="2 3">
    <name type="scientific">Halocaridina rubra</name>
    <name type="common">Hawaiian red shrimp</name>
    <dbReference type="NCBI Taxonomy" id="373956"/>
    <lineage>
        <taxon>Eukaryota</taxon>
        <taxon>Metazoa</taxon>
        <taxon>Ecdysozoa</taxon>
        <taxon>Arthropoda</taxon>
        <taxon>Crustacea</taxon>
        <taxon>Multicrustacea</taxon>
        <taxon>Malacostraca</taxon>
        <taxon>Eumalacostraca</taxon>
        <taxon>Eucarida</taxon>
        <taxon>Decapoda</taxon>
        <taxon>Pleocyemata</taxon>
        <taxon>Caridea</taxon>
        <taxon>Atyoidea</taxon>
        <taxon>Atyidae</taxon>
        <taxon>Halocaridina</taxon>
    </lineage>
</organism>
<accession>A0AAN8XHB4</accession>
<proteinExistence type="predicted"/>
<keyword evidence="3" id="KW-1185">Reference proteome</keyword>
<comment type="caution">
    <text evidence="2">The sequence shown here is derived from an EMBL/GenBank/DDBJ whole genome shotgun (WGS) entry which is preliminary data.</text>
</comment>
<dbReference type="AlphaFoldDB" id="A0AAN8XHB4"/>